<dbReference type="EMBL" id="JABEPQ010000001">
    <property type="protein sequence ID" value="NNM45628.1"/>
    <property type="molecule type" value="Genomic_DNA"/>
</dbReference>
<dbReference type="CDD" id="cd06587">
    <property type="entry name" value="VOC"/>
    <property type="match status" value="1"/>
</dbReference>
<dbReference type="RefSeq" id="WP_171242624.1">
    <property type="nucleotide sequence ID" value="NZ_JABEPQ010000001.1"/>
</dbReference>
<keyword evidence="3" id="KW-1185">Reference proteome</keyword>
<name>A0A849HDY4_9MICO</name>
<feature type="domain" description="VOC" evidence="1">
    <location>
        <begin position="4"/>
        <end position="130"/>
    </location>
</feature>
<reference evidence="2 3" key="1">
    <citation type="submission" date="2020-04" db="EMBL/GenBank/DDBJ databases">
        <title>Knoellia sp. isolate from air conditioner.</title>
        <authorList>
            <person name="Chea S."/>
            <person name="Kim D.-U."/>
        </authorList>
    </citation>
    <scope>NUCLEOTIDE SEQUENCE [LARGE SCALE GENOMIC DNA]</scope>
    <source>
        <strain evidence="2 3">DB2414S</strain>
    </source>
</reference>
<dbReference type="AlphaFoldDB" id="A0A849HDY4"/>
<evidence type="ECO:0000313" key="2">
    <source>
        <dbReference type="EMBL" id="NNM45628.1"/>
    </source>
</evidence>
<dbReference type="PANTHER" id="PTHR35908">
    <property type="entry name" value="HYPOTHETICAL FUSION PROTEIN"/>
    <property type="match status" value="1"/>
</dbReference>
<feature type="domain" description="VOC" evidence="1">
    <location>
        <begin position="138"/>
        <end position="256"/>
    </location>
</feature>
<dbReference type="PANTHER" id="PTHR35908:SF1">
    <property type="entry name" value="CONSERVED PROTEIN"/>
    <property type="match status" value="1"/>
</dbReference>
<dbReference type="InterPro" id="IPR041581">
    <property type="entry name" value="Glyoxalase_6"/>
</dbReference>
<accession>A0A849HDY4</accession>
<sequence>MATELHAITFRALDPAAQARFWAELLGWRPVDDAGDGLALEVGDATYGDTAPDGGDRPAYRLRLVPSDRPKVTANRMHFDLTSGYPDEQAESVARAIRLGAKHIDVGQTPEEGHTVLADPEGNEVDVLPAGRGTFLKETGFTGALACDGSEAVGRFWSAALDWPLVWDQDEETAIQSPRGGTKINWGGPPLDPQVRPNRLHFDLATSADSDLDTEVERLTALGATLAGPDSGVTPCADGWAVMLDPDGTEFCVMPTGSA</sequence>
<dbReference type="InterPro" id="IPR029068">
    <property type="entry name" value="Glyas_Bleomycin-R_OHBP_Dase"/>
</dbReference>
<dbReference type="PROSITE" id="PS51819">
    <property type="entry name" value="VOC"/>
    <property type="match status" value="2"/>
</dbReference>
<dbReference type="SUPFAM" id="SSF54593">
    <property type="entry name" value="Glyoxalase/Bleomycin resistance protein/Dihydroxybiphenyl dioxygenase"/>
    <property type="match status" value="2"/>
</dbReference>
<dbReference type="Proteomes" id="UP000588586">
    <property type="component" value="Unassembled WGS sequence"/>
</dbReference>
<dbReference type="Gene3D" id="3.10.180.10">
    <property type="entry name" value="2,3-Dihydroxybiphenyl 1,2-Dioxygenase, domain 1"/>
    <property type="match status" value="2"/>
</dbReference>
<gene>
    <name evidence="2" type="ORF">HJG52_06365</name>
</gene>
<dbReference type="InterPro" id="IPR037523">
    <property type="entry name" value="VOC_core"/>
</dbReference>
<evidence type="ECO:0000259" key="1">
    <source>
        <dbReference type="PROSITE" id="PS51819"/>
    </source>
</evidence>
<proteinExistence type="predicted"/>
<organism evidence="2 3">
    <name type="scientific">Knoellia koreensis</name>
    <dbReference type="NCBI Taxonomy" id="2730921"/>
    <lineage>
        <taxon>Bacteria</taxon>
        <taxon>Bacillati</taxon>
        <taxon>Actinomycetota</taxon>
        <taxon>Actinomycetes</taxon>
        <taxon>Micrococcales</taxon>
        <taxon>Intrasporangiaceae</taxon>
        <taxon>Knoellia</taxon>
    </lineage>
</organism>
<evidence type="ECO:0000313" key="3">
    <source>
        <dbReference type="Proteomes" id="UP000588586"/>
    </source>
</evidence>
<dbReference type="Pfam" id="PF18029">
    <property type="entry name" value="Glyoxalase_6"/>
    <property type="match status" value="2"/>
</dbReference>
<comment type="caution">
    <text evidence="2">The sequence shown here is derived from an EMBL/GenBank/DDBJ whole genome shotgun (WGS) entry which is preliminary data.</text>
</comment>
<protein>
    <submittedName>
        <fullName evidence="2">VOC family protein</fullName>
    </submittedName>
</protein>